<evidence type="ECO:0000256" key="6">
    <source>
        <dbReference type="HAMAP-Rule" id="MF_01965"/>
    </source>
</evidence>
<dbReference type="Pfam" id="PF01256">
    <property type="entry name" value="Carb_kinase"/>
    <property type="match status" value="1"/>
</dbReference>
<name>A0A2N5CPA4_9CAUL</name>
<dbReference type="EMBL" id="CP026100">
    <property type="protein sequence ID" value="AYV48527.1"/>
    <property type="molecule type" value="Genomic_DNA"/>
</dbReference>
<dbReference type="GO" id="GO:0052856">
    <property type="term" value="F:NAD(P)HX epimerase activity"/>
    <property type="evidence" value="ECO:0007669"/>
    <property type="project" value="TreeGrafter"/>
</dbReference>
<feature type="domain" description="YjeF C-terminal" evidence="7">
    <location>
        <begin position="8"/>
        <end position="282"/>
    </location>
</feature>
<evidence type="ECO:0000256" key="2">
    <source>
        <dbReference type="ARBA" id="ARBA00022840"/>
    </source>
</evidence>
<dbReference type="GO" id="GO:0052855">
    <property type="term" value="F:ADP-dependent NAD(P)H-hydrate dehydratase activity"/>
    <property type="evidence" value="ECO:0007669"/>
    <property type="project" value="UniProtKB-UniRule"/>
</dbReference>
<sequence>MTAIEALDAAWMREHPLPDPGGSGKDGRGQVLVVGGEVELAGAAMLAGVAALRAGAGKLQLAVAQDAVAALSVALPEARVLSLPRDGPDSARGHWTRLTEQAGHCDALLVGPGMMDDDSGLAAGLLAASQAIVVDAGALKAVTDAPPRSARILTPNAGEMAGLLGVSREKVEADPLAAGTQAAERFGAVVVAKGATTHVIHPDGRAGRYAGGGPGLGVSGSGDVLAGLIVGLLARGACPFDAAAWGVFLHGEAGARLASRIGRLGYLAREISTEAPSILSSF</sequence>
<dbReference type="KEGG" id="cfh:C1707_20935"/>
<comment type="subunit">
    <text evidence="6">Homotetramer.</text>
</comment>
<comment type="catalytic activity">
    <reaction evidence="6">
        <text>(6S)-NADHX + ADP = AMP + phosphate + NADH + H(+)</text>
        <dbReference type="Rhea" id="RHEA:32223"/>
        <dbReference type="ChEBI" id="CHEBI:15378"/>
        <dbReference type="ChEBI" id="CHEBI:43474"/>
        <dbReference type="ChEBI" id="CHEBI:57945"/>
        <dbReference type="ChEBI" id="CHEBI:64074"/>
        <dbReference type="ChEBI" id="CHEBI:456215"/>
        <dbReference type="ChEBI" id="CHEBI:456216"/>
        <dbReference type="EC" id="4.2.1.136"/>
    </reaction>
</comment>
<reference evidence="8 11" key="2">
    <citation type="submission" date="2018-01" db="EMBL/GenBank/DDBJ databases">
        <title>Complete genome sequence of Caulobacter flavus RHGG3.</title>
        <authorList>
            <person name="Yang E."/>
        </authorList>
    </citation>
    <scope>NUCLEOTIDE SEQUENCE [LARGE SCALE GENOMIC DNA]</scope>
    <source>
        <strain evidence="8 11">RHGG3</strain>
    </source>
</reference>
<keyword evidence="2 6" id="KW-0067">ATP-binding</keyword>
<protein>
    <recommendedName>
        <fullName evidence="6">ADP-dependent (S)-NAD(P)H-hydrate dehydratase</fullName>
        <ecNumber evidence="6">4.2.1.136</ecNumber>
    </recommendedName>
    <alternativeName>
        <fullName evidence="6">ADP-dependent NAD(P)HX dehydratase</fullName>
    </alternativeName>
</protein>
<organism evidence="9 10">
    <name type="scientific">Caulobacter flavus</name>
    <dbReference type="NCBI Taxonomy" id="1679497"/>
    <lineage>
        <taxon>Bacteria</taxon>
        <taxon>Pseudomonadati</taxon>
        <taxon>Pseudomonadota</taxon>
        <taxon>Alphaproteobacteria</taxon>
        <taxon>Caulobacterales</taxon>
        <taxon>Caulobacteraceae</taxon>
        <taxon>Caulobacter</taxon>
    </lineage>
</organism>
<reference evidence="9 10" key="1">
    <citation type="submission" date="2017-12" db="EMBL/GenBank/DDBJ databases">
        <title>The genome sequence of Caulobacter flavus CGMCC1 15093.</title>
        <authorList>
            <person name="Gao J."/>
            <person name="Mao X."/>
            <person name="Sun J."/>
        </authorList>
    </citation>
    <scope>NUCLEOTIDE SEQUENCE [LARGE SCALE GENOMIC DNA]</scope>
    <source>
        <strain evidence="9 10">CGMCC1 15093</strain>
    </source>
</reference>
<evidence type="ECO:0000313" key="11">
    <source>
        <dbReference type="Proteomes" id="UP000281192"/>
    </source>
</evidence>
<dbReference type="InterPro" id="IPR000631">
    <property type="entry name" value="CARKD"/>
</dbReference>
<dbReference type="GO" id="GO:0046496">
    <property type="term" value="P:nicotinamide nucleotide metabolic process"/>
    <property type="evidence" value="ECO:0007669"/>
    <property type="project" value="UniProtKB-UniRule"/>
</dbReference>
<feature type="binding site" evidence="6">
    <location>
        <position position="113"/>
    </location>
    <ligand>
        <name>(6S)-NADPHX</name>
        <dbReference type="ChEBI" id="CHEBI:64076"/>
    </ligand>
</feature>
<evidence type="ECO:0000259" key="7">
    <source>
        <dbReference type="PROSITE" id="PS51383"/>
    </source>
</evidence>
<comment type="cofactor">
    <cofactor evidence="6">
        <name>Mg(2+)</name>
        <dbReference type="ChEBI" id="CHEBI:18420"/>
    </cofactor>
</comment>
<evidence type="ECO:0000256" key="1">
    <source>
        <dbReference type="ARBA" id="ARBA00022741"/>
    </source>
</evidence>
<dbReference type="PANTHER" id="PTHR12592:SF0">
    <property type="entry name" value="ATP-DEPENDENT (S)-NAD(P)H-HYDRATE DEHYDRATASE"/>
    <property type="match status" value="1"/>
</dbReference>
<keyword evidence="1 6" id="KW-0547">Nucleotide-binding</keyword>
<feature type="binding site" evidence="6">
    <location>
        <position position="43"/>
    </location>
    <ligand>
        <name>(6S)-NADPHX</name>
        <dbReference type="ChEBI" id="CHEBI:64076"/>
    </ligand>
</feature>
<evidence type="ECO:0000313" key="10">
    <source>
        <dbReference type="Proteomes" id="UP000234483"/>
    </source>
</evidence>
<evidence type="ECO:0000313" key="9">
    <source>
        <dbReference type="EMBL" id="PLR08758.1"/>
    </source>
</evidence>
<feature type="binding site" evidence="6">
    <location>
        <position position="223"/>
    </location>
    <ligand>
        <name>(6S)-NADPHX</name>
        <dbReference type="ChEBI" id="CHEBI:64076"/>
    </ligand>
</feature>
<dbReference type="OrthoDB" id="9806925at2"/>
<dbReference type="CDD" id="cd01171">
    <property type="entry name" value="YXKO-related"/>
    <property type="match status" value="1"/>
</dbReference>
<keyword evidence="5 6" id="KW-0456">Lyase</keyword>
<dbReference type="AlphaFoldDB" id="A0A2N5CPA4"/>
<comment type="function">
    <text evidence="6">Catalyzes the dehydration of the S-form of NAD(P)HX at the expense of ADP, which is converted to AMP. Together with NAD(P)HX epimerase, which catalyzes the epimerization of the S- and R-forms, the enzyme allows the repair of both epimers of NAD(P)HX, a damaged form of NAD(P)H that is a result of enzymatic or heat-dependent hydration.</text>
</comment>
<feature type="binding site" evidence="6">
    <location>
        <position position="222"/>
    </location>
    <ligand>
        <name>AMP</name>
        <dbReference type="ChEBI" id="CHEBI:456215"/>
    </ligand>
</feature>
<dbReference type="EMBL" id="PJRQ01000041">
    <property type="protein sequence ID" value="PLR08758.1"/>
    <property type="molecule type" value="Genomic_DNA"/>
</dbReference>
<keyword evidence="3 6" id="KW-0521">NADP</keyword>
<dbReference type="Proteomes" id="UP000281192">
    <property type="component" value="Chromosome"/>
</dbReference>
<dbReference type="RefSeq" id="WP_101714716.1">
    <property type="nucleotide sequence ID" value="NZ_CP026100.1"/>
</dbReference>
<dbReference type="GO" id="GO:0110051">
    <property type="term" value="P:metabolite repair"/>
    <property type="evidence" value="ECO:0007669"/>
    <property type="project" value="TreeGrafter"/>
</dbReference>
<dbReference type="EC" id="4.2.1.136" evidence="6"/>
<gene>
    <name evidence="6" type="primary">nnrD</name>
    <name evidence="8" type="ORF">C1707_20935</name>
    <name evidence="9" type="ORF">CFHF_20135</name>
</gene>
<feature type="binding site" evidence="6">
    <location>
        <begin position="193"/>
        <end position="197"/>
    </location>
    <ligand>
        <name>AMP</name>
        <dbReference type="ChEBI" id="CHEBI:456215"/>
    </ligand>
</feature>
<proteinExistence type="inferred from homology"/>
<keyword evidence="11" id="KW-1185">Reference proteome</keyword>
<dbReference type="Gene3D" id="3.40.1190.20">
    <property type="match status" value="1"/>
</dbReference>
<comment type="similarity">
    <text evidence="6">Belongs to the NnrD/CARKD family.</text>
</comment>
<dbReference type="InterPro" id="IPR029056">
    <property type="entry name" value="Ribokinase-like"/>
</dbReference>
<dbReference type="PROSITE" id="PS51383">
    <property type="entry name" value="YJEF_C_3"/>
    <property type="match status" value="1"/>
</dbReference>
<dbReference type="NCBIfam" id="TIGR00196">
    <property type="entry name" value="yjeF_cterm"/>
    <property type="match status" value="1"/>
</dbReference>
<comment type="caution">
    <text evidence="6">Lacks conserved residue(s) required for the propagation of feature annotation.</text>
</comment>
<dbReference type="PANTHER" id="PTHR12592">
    <property type="entry name" value="ATP-DEPENDENT (S)-NAD(P)H-HYDRATE DEHYDRATASE FAMILY MEMBER"/>
    <property type="match status" value="1"/>
</dbReference>
<evidence type="ECO:0000256" key="4">
    <source>
        <dbReference type="ARBA" id="ARBA00023027"/>
    </source>
</evidence>
<dbReference type="HAMAP" id="MF_01965">
    <property type="entry name" value="NADHX_dehydratase"/>
    <property type="match status" value="1"/>
</dbReference>
<dbReference type="Proteomes" id="UP000234483">
    <property type="component" value="Unassembled WGS sequence"/>
</dbReference>
<evidence type="ECO:0000256" key="3">
    <source>
        <dbReference type="ARBA" id="ARBA00022857"/>
    </source>
</evidence>
<comment type="catalytic activity">
    <reaction evidence="6">
        <text>(6S)-NADPHX + ADP = AMP + phosphate + NADPH + H(+)</text>
        <dbReference type="Rhea" id="RHEA:32235"/>
        <dbReference type="ChEBI" id="CHEBI:15378"/>
        <dbReference type="ChEBI" id="CHEBI:43474"/>
        <dbReference type="ChEBI" id="CHEBI:57783"/>
        <dbReference type="ChEBI" id="CHEBI:64076"/>
        <dbReference type="ChEBI" id="CHEBI:456215"/>
        <dbReference type="ChEBI" id="CHEBI:456216"/>
        <dbReference type="EC" id="4.2.1.136"/>
    </reaction>
</comment>
<dbReference type="GO" id="GO:0005524">
    <property type="term" value="F:ATP binding"/>
    <property type="evidence" value="ECO:0007669"/>
    <property type="project" value="UniProtKB-KW"/>
</dbReference>
<evidence type="ECO:0000313" key="8">
    <source>
        <dbReference type="EMBL" id="AYV48527.1"/>
    </source>
</evidence>
<dbReference type="SUPFAM" id="SSF53613">
    <property type="entry name" value="Ribokinase-like"/>
    <property type="match status" value="1"/>
</dbReference>
<accession>A0A2N5CPA4</accession>
<evidence type="ECO:0000256" key="5">
    <source>
        <dbReference type="ARBA" id="ARBA00023239"/>
    </source>
</evidence>
<keyword evidence="4 6" id="KW-0520">NAD</keyword>